<dbReference type="PANTHER" id="PTHR12935:SF0">
    <property type="entry name" value="GAMMA-GLUTAMYLCYCLOTRANSFERASE"/>
    <property type="match status" value="1"/>
</dbReference>
<gene>
    <name evidence="2" type="ORF">ABVQ20_22670</name>
</gene>
<dbReference type="InterPro" id="IPR036568">
    <property type="entry name" value="GGCT-like_sf"/>
</dbReference>
<accession>A0ABV2DIA4</accession>
<keyword evidence="1" id="KW-0456">Lyase</keyword>
<dbReference type="CDD" id="cd06661">
    <property type="entry name" value="GGCT_like"/>
    <property type="match status" value="1"/>
</dbReference>
<sequence>MATLLYFAYGSNMLTARLQARCPSAKVRRVATADNHSLAFFKRGQDGSGKATLAPDTRVGQRVVGVVFELDECELSQLDRFEGAGKGYDRIERFCVQTDDGTGKLEAFTYIASDGFLDPGLKPYDWYLRLVVAGAREHALPEEYVAAIENTQTAGDPVQDRPSRKEALALLGGTW</sequence>
<dbReference type="Gene3D" id="3.10.490.10">
    <property type="entry name" value="Gamma-glutamyl cyclotransferase-like"/>
    <property type="match status" value="1"/>
</dbReference>
<name>A0ABV2DIA4_9HYPH</name>
<organism evidence="2 3">
    <name type="scientific">Mesorhizobium shangrilense</name>
    <dbReference type="NCBI Taxonomy" id="460060"/>
    <lineage>
        <taxon>Bacteria</taxon>
        <taxon>Pseudomonadati</taxon>
        <taxon>Pseudomonadota</taxon>
        <taxon>Alphaproteobacteria</taxon>
        <taxon>Hyphomicrobiales</taxon>
        <taxon>Phyllobacteriaceae</taxon>
        <taxon>Mesorhizobium</taxon>
    </lineage>
</organism>
<protein>
    <submittedName>
        <fullName evidence="2">Gamma-glutamylcyclotransferase family protein</fullName>
    </submittedName>
</protein>
<dbReference type="PANTHER" id="PTHR12935">
    <property type="entry name" value="GAMMA-GLUTAMYLCYCLOTRANSFERASE"/>
    <property type="match status" value="1"/>
</dbReference>
<evidence type="ECO:0000313" key="3">
    <source>
        <dbReference type="Proteomes" id="UP001548832"/>
    </source>
</evidence>
<evidence type="ECO:0000313" key="2">
    <source>
        <dbReference type="EMBL" id="MET2829782.1"/>
    </source>
</evidence>
<dbReference type="RefSeq" id="WP_354461699.1">
    <property type="nucleotide sequence ID" value="NZ_JBEWSZ010000001.1"/>
</dbReference>
<proteinExistence type="predicted"/>
<dbReference type="Proteomes" id="UP001548832">
    <property type="component" value="Unassembled WGS sequence"/>
</dbReference>
<reference evidence="2 3" key="1">
    <citation type="submission" date="2024-06" db="EMBL/GenBank/DDBJ databases">
        <authorList>
            <person name="Kim D.-U."/>
        </authorList>
    </citation>
    <scope>NUCLEOTIDE SEQUENCE [LARGE SCALE GENOMIC DNA]</scope>
    <source>
        <strain evidence="2 3">KACC15460</strain>
    </source>
</reference>
<keyword evidence="3" id="KW-1185">Reference proteome</keyword>
<dbReference type="Pfam" id="PF13772">
    <property type="entry name" value="AIG2_2"/>
    <property type="match status" value="1"/>
</dbReference>
<comment type="caution">
    <text evidence="2">The sequence shown here is derived from an EMBL/GenBank/DDBJ whole genome shotgun (WGS) entry which is preliminary data.</text>
</comment>
<dbReference type="SUPFAM" id="SSF110857">
    <property type="entry name" value="Gamma-glutamyl cyclotransferase-like"/>
    <property type="match status" value="1"/>
</dbReference>
<dbReference type="InterPro" id="IPR017939">
    <property type="entry name" value="G-Glutamylcylcotransferase"/>
</dbReference>
<dbReference type="InterPro" id="IPR013024">
    <property type="entry name" value="GGCT-like"/>
</dbReference>
<evidence type="ECO:0000256" key="1">
    <source>
        <dbReference type="ARBA" id="ARBA00023239"/>
    </source>
</evidence>
<dbReference type="EMBL" id="JBEWSZ010000001">
    <property type="protein sequence ID" value="MET2829782.1"/>
    <property type="molecule type" value="Genomic_DNA"/>
</dbReference>